<dbReference type="Gene3D" id="3.30.379.10">
    <property type="entry name" value="Chitobiase/beta-hexosaminidase domain 2-like"/>
    <property type="match status" value="1"/>
</dbReference>
<dbReference type="AlphaFoldDB" id="A0A3M7J5V0"/>
<sequence>MRLLALLAAVLSTTLSTTFCSAHQSTAGVQGILQRRLPNHVDDFTFSLVNTTTGKSNHTFLSKPQDHYTVSNGPNPGQIHISGTSPIALAAGLRWYLTTYCHVDLWWSLGSSQLHLLPAHLPPLNSTHHGSSVVPWRYHFNTVTFSYTTPWWGWEDWERELDWLALRGVNLPLAWVGYEKVLLEVLVEAGLEREEVVKGFLAGPGFQAWGRLGNIQGSWGGNGRELGESWIEAQFELQKMIVKRMVELGMTPALPAFTGFVPRGIRDIYPDARVVNGSRWNGFPERYTNVTFLEPFDPLFARLQESFLAKQKAALGDVTHIYTLDQYNENDPYSGDLEYLHNITSTTIASLKAADPQAIWLLQGWLFYSSEDFWTNDRIVAYLGGVADTDMLILGLFSESQPQWQRTSSYYGKLWIWCQLHDYGGNMGLYGQVENVTADPVKALGNQSSTMVGMGLTMEGQEGNEIMYDLLLDQAWSPSPLDSALYFRDWVSVRYHGSPSCLPQGLYSAWDIMRGTVYNNTELDVANAVTKSIFVLSPNTTGLLNRTGHHATTIQYEPEILVEAWKQFYAAADGMPGLWANDAYRFDLTDITRQVMANAFYPLYSTFITASNISQPSTYNITTARHAGETLLRLLKDLDTLLTASGIAHFSLPAWIASARAWADPTPLLSSTTPTSTNASSPAVNTTTLTDRANFYEYNARNQITLWGPGGEISDYASKQWGGLVGSYYLPRWEMFVDFILGNNGTSTPATAGGGSGGDEELVAEMEGFELEWQGRRWGDERLGEGFEVAPRDALQREMGRVVESWTGVFKMESHVRPHSRNQWVPEKGRTY</sequence>
<dbReference type="InterPro" id="IPR024732">
    <property type="entry name" value="NAGLU_C"/>
</dbReference>
<evidence type="ECO:0000256" key="2">
    <source>
        <dbReference type="SAM" id="SignalP"/>
    </source>
</evidence>
<dbReference type="PANTHER" id="PTHR12872:SF1">
    <property type="entry name" value="ALPHA-N-ACETYLGLUCOSAMINIDASE"/>
    <property type="match status" value="1"/>
</dbReference>
<keyword evidence="1" id="KW-0378">Hydrolase</keyword>
<dbReference type="Pfam" id="PF05089">
    <property type="entry name" value="NAGLU"/>
    <property type="match status" value="1"/>
</dbReference>
<dbReference type="OrthoDB" id="64736at2759"/>
<evidence type="ECO:0008006" key="8">
    <source>
        <dbReference type="Google" id="ProtNLM"/>
    </source>
</evidence>
<evidence type="ECO:0000259" key="5">
    <source>
        <dbReference type="Pfam" id="PF12972"/>
    </source>
</evidence>
<dbReference type="InterPro" id="IPR024240">
    <property type="entry name" value="NAGLU_N"/>
</dbReference>
<dbReference type="Gene3D" id="1.20.120.670">
    <property type="entry name" value="N-acetyl-b-d-glucoasminidase"/>
    <property type="match status" value="1"/>
</dbReference>
<gene>
    <name evidence="6" type="ORF">D0859_02727</name>
</gene>
<accession>A0A3M7J5V0</accession>
<dbReference type="EMBL" id="QWIT01000051">
    <property type="protein sequence ID" value="RMZ33155.1"/>
    <property type="molecule type" value="Genomic_DNA"/>
</dbReference>
<feature type="domain" description="Alpha-N-acetylglucosaminidase C-terminal" evidence="5">
    <location>
        <begin position="486"/>
        <end position="779"/>
    </location>
</feature>
<dbReference type="Gene3D" id="3.20.20.80">
    <property type="entry name" value="Glycosidases"/>
    <property type="match status" value="1"/>
</dbReference>
<reference evidence="6 7" key="1">
    <citation type="journal article" date="2018" name="BMC Genomics">
        <title>Genomic evidence for intraspecific hybridization in a clonal and extremely halotolerant yeast.</title>
        <authorList>
            <person name="Gostincar C."/>
            <person name="Stajich J.E."/>
            <person name="Zupancic J."/>
            <person name="Zalar P."/>
            <person name="Gunde-Cimerman N."/>
        </authorList>
    </citation>
    <scope>NUCLEOTIDE SEQUENCE [LARGE SCALE GENOMIC DNA]</scope>
    <source>
        <strain evidence="6 7">EXF-120</strain>
    </source>
</reference>
<dbReference type="InterPro" id="IPR029018">
    <property type="entry name" value="Hex-like_dom2"/>
</dbReference>
<dbReference type="Proteomes" id="UP000281677">
    <property type="component" value="Unassembled WGS sequence"/>
</dbReference>
<evidence type="ECO:0000256" key="1">
    <source>
        <dbReference type="ARBA" id="ARBA00022801"/>
    </source>
</evidence>
<feature type="domain" description="Alpha-N-acetylglucosaminidase tim-barrel" evidence="3">
    <location>
        <begin position="137"/>
        <end position="477"/>
    </location>
</feature>
<keyword evidence="2" id="KW-0732">Signal</keyword>
<evidence type="ECO:0000259" key="3">
    <source>
        <dbReference type="Pfam" id="PF05089"/>
    </source>
</evidence>
<protein>
    <recommendedName>
        <fullName evidence="8">Alpha-N-acetylglucosaminidase</fullName>
    </recommendedName>
</protein>
<evidence type="ECO:0000313" key="6">
    <source>
        <dbReference type="EMBL" id="RMZ33155.1"/>
    </source>
</evidence>
<feature type="chain" id="PRO_5018185254" description="Alpha-N-acetylglucosaminidase" evidence="2">
    <location>
        <begin position="17"/>
        <end position="832"/>
    </location>
</feature>
<comment type="caution">
    <text evidence="6">The sequence shown here is derived from an EMBL/GenBank/DDBJ whole genome shotgun (WGS) entry which is preliminary data.</text>
</comment>
<name>A0A3M7J5V0_HORWE</name>
<feature type="signal peptide" evidence="2">
    <location>
        <begin position="1"/>
        <end position="16"/>
    </location>
</feature>
<dbReference type="InterPro" id="IPR007781">
    <property type="entry name" value="NAGLU"/>
</dbReference>
<evidence type="ECO:0000259" key="4">
    <source>
        <dbReference type="Pfam" id="PF12971"/>
    </source>
</evidence>
<dbReference type="VEuPathDB" id="FungiDB:BTJ68_06697"/>
<dbReference type="GO" id="GO:0016787">
    <property type="term" value="F:hydrolase activity"/>
    <property type="evidence" value="ECO:0007669"/>
    <property type="project" value="UniProtKB-KW"/>
</dbReference>
<dbReference type="Pfam" id="PF12972">
    <property type="entry name" value="NAGLU_C"/>
    <property type="match status" value="1"/>
</dbReference>
<dbReference type="InterPro" id="IPR024733">
    <property type="entry name" value="NAGLU_tim-barrel"/>
</dbReference>
<evidence type="ECO:0000313" key="7">
    <source>
        <dbReference type="Proteomes" id="UP000281677"/>
    </source>
</evidence>
<dbReference type="PANTHER" id="PTHR12872">
    <property type="entry name" value="ALPHA-N-ACETYLGLUCOSAMINIDASE"/>
    <property type="match status" value="1"/>
</dbReference>
<organism evidence="6 7">
    <name type="scientific">Hortaea werneckii</name>
    <name type="common">Black yeast</name>
    <name type="synonym">Cladosporium werneckii</name>
    <dbReference type="NCBI Taxonomy" id="91943"/>
    <lineage>
        <taxon>Eukaryota</taxon>
        <taxon>Fungi</taxon>
        <taxon>Dikarya</taxon>
        <taxon>Ascomycota</taxon>
        <taxon>Pezizomycotina</taxon>
        <taxon>Dothideomycetes</taxon>
        <taxon>Dothideomycetidae</taxon>
        <taxon>Mycosphaerellales</taxon>
        <taxon>Teratosphaeriaceae</taxon>
        <taxon>Hortaea</taxon>
    </lineage>
</organism>
<dbReference type="Pfam" id="PF12971">
    <property type="entry name" value="NAGLU_N"/>
    <property type="match status" value="1"/>
</dbReference>
<feature type="domain" description="Alpha-N-acetylglucosaminidase N-terminal" evidence="4">
    <location>
        <begin position="28"/>
        <end position="122"/>
    </location>
</feature>
<proteinExistence type="predicted"/>